<comment type="caution">
    <text evidence="3">The sequence shown here is derived from an EMBL/GenBank/DDBJ whole genome shotgun (WGS) entry which is preliminary data.</text>
</comment>
<evidence type="ECO:0000313" key="3">
    <source>
        <dbReference type="EMBL" id="MDN5202190.1"/>
    </source>
</evidence>
<dbReference type="Pfam" id="PF13517">
    <property type="entry name" value="FG-GAP_3"/>
    <property type="match status" value="2"/>
</dbReference>
<evidence type="ECO:0000259" key="2">
    <source>
        <dbReference type="Pfam" id="PF07593"/>
    </source>
</evidence>
<dbReference type="InterPro" id="IPR013517">
    <property type="entry name" value="FG-GAP"/>
</dbReference>
<accession>A0ABT8KNA8</accession>
<evidence type="ECO:0000313" key="4">
    <source>
        <dbReference type="Proteomes" id="UP001172082"/>
    </source>
</evidence>
<dbReference type="Proteomes" id="UP001172082">
    <property type="component" value="Unassembled WGS sequence"/>
</dbReference>
<dbReference type="PANTHER" id="PTHR16026:SF0">
    <property type="entry name" value="CARTILAGE ACIDIC PROTEIN 1"/>
    <property type="match status" value="1"/>
</dbReference>
<reference evidence="3" key="1">
    <citation type="submission" date="2023-06" db="EMBL/GenBank/DDBJ databases">
        <title>Genomic of Parafulvivirga corallium.</title>
        <authorList>
            <person name="Wang G."/>
        </authorList>
    </citation>
    <scope>NUCLEOTIDE SEQUENCE</scope>
    <source>
        <strain evidence="3">BMA10</strain>
    </source>
</reference>
<dbReference type="Gene3D" id="2.130.10.130">
    <property type="entry name" value="Integrin alpha, N-terminal"/>
    <property type="match status" value="1"/>
</dbReference>
<keyword evidence="4" id="KW-1185">Reference proteome</keyword>
<organism evidence="3 4">
    <name type="scientific">Splendidivirga corallicola</name>
    <dbReference type="NCBI Taxonomy" id="3051826"/>
    <lineage>
        <taxon>Bacteria</taxon>
        <taxon>Pseudomonadati</taxon>
        <taxon>Bacteroidota</taxon>
        <taxon>Cytophagia</taxon>
        <taxon>Cytophagales</taxon>
        <taxon>Splendidivirgaceae</taxon>
        <taxon>Splendidivirga</taxon>
    </lineage>
</organism>
<proteinExistence type="predicted"/>
<evidence type="ECO:0000256" key="1">
    <source>
        <dbReference type="ARBA" id="ARBA00022729"/>
    </source>
</evidence>
<dbReference type="InterPro" id="IPR011519">
    <property type="entry name" value="UnbV_ASPIC"/>
</dbReference>
<sequence>MKYTQAFLFSIFQICIYVLFINKGYSQQFELVGTFPEQSQLIKSNGVAVADYDKDGDLDLFIVAFDSFDKDDKSTWNRLLKNERGTFLDFTVSAGFTQQFRKSGGGINGIKLGASWGDYDNDGYPDLFLSNFGRDELWHNNGDGTFSNVTFETGVRGCIDCYSVNGLWLDYDKDGDLDLYVSDWLKANRMYENDGEGAFKDVTEKSGLGDTGNTWTSLAIDVNNDNYQDIYVINDFGHNFFYLNQGDGTFVEMTKEFGLEDHGEGMGGAICDYNNDGLFDIYLTNIFALQPNPFFVRNDNGTFDDKAKELGIDSAGWAWGTRFFDADHDMDEDMYVVTGNELSGTEDLNMFFEFENERFNDMSSVLGVDNNLDARGLEVFDYDNDGDLDMLVSNWNGHLLLYKNQSTVVNRDKKHWIKIELEGTSSNRDALGAIVKVRSGGRYQYRLNDGANFLGHSIKPLHFGLGSNNMVDEIMITWPNGILETINNVPANQTIKITEEEGIITALSENELITNNSFRLINKYPNPFDTKTSFELYIPEQGTLDWYIYKVSGELLIHEEIPMERSGILKLTGPDKLNNSKPGLYLFRMELGDEAIRGTIVKE</sequence>
<protein>
    <submittedName>
        <fullName evidence="3">CRTAC1 family protein</fullName>
    </submittedName>
</protein>
<dbReference type="EMBL" id="JAUJEA010000004">
    <property type="protein sequence ID" value="MDN5202190.1"/>
    <property type="molecule type" value="Genomic_DNA"/>
</dbReference>
<dbReference type="PANTHER" id="PTHR16026">
    <property type="entry name" value="CARTILAGE ACIDIC PROTEIN 1"/>
    <property type="match status" value="1"/>
</dbReference>
<keyword evidence="1" id="KW-0732">Signal</keyword>
<dbReference type="InterPro" id="IPR027039">
    <property type="entry name" value="Crtac1"/>
</dbReference>
<gene>
    <name evidence="3" type="ORF">QQ008_12470</name>
</gene>
<dbReference type="InterPro" id="IPR028994">
    <property type="entry name" value="Integrin_alpha_N"/>
</dbReference>
<dbReference type="Pfam" id="PF07593">
    <property type="entry name" value="UnbV_ASPIC"/>
    <property type="match status" value="1"/>
</dbReference>
<dbReference type="RefSeq" id="WP_346752216.1">
    <property type="nucleotide sequence ID" value="NZ_JAUJEA010000004.1"/>
</dbReference>
<feature type="domain" description="ASPIC/UnbV" evidence="2">
    <location>
        <begin position="430"/>
        <end position="495"/>
    </location>
</feature>
<name>A0ABT8KNA8_9BACT</name>
<dbReference type="SUPFAM" id="SSF69318">
    <property type="entry name" value="Integrin alpha N-terminal domain"/>
    <property type="match status" value="1"/>
</dbReference>